<keyword evidence="7 9" id="KW-0472">Membrane</keyword>
<accession>A0A1I3SF70</accession>
<dbReference type="InterPro" id="IPR007387">
    <property type="entry name" value="TRAP_DctQ"/>
</dbReference>
<dbReference type="PANTHER" id="PTHR35011:SF2">
    <property type="entry name" value="2,3-DIKETO-L-GULONATE TRAP TRANSPORTER SMALL PERMEASE PROTEIN YIAM"/>
    <property type="match status" value="1"/>
</dbReference>
<feature type="transmembrane region" description="Helical" evidence="9">
    <location>
        <begin position="94"/>
        <end position="116"/>
    </location>
</feature>
<comment type="function">
    <text evidence="9">Part of the tripartite ATP-independent periplasmic (TRAP) transport system.</text>
</comment>
<gene>
    <name evidence="11" type="ORF">SAMN03080618_03318</name>
</gene>
<dbReference type="RefSeq" id="WP_091524659.1">
    <property type="nucleotide sequence ID" value="NZ_FORF01000029.1"/>
</dbReference>
<dbReference type="STRING" id="1121003.SAMN03080618_03318"/>
<keyword evidence="6 9" id="KW-1133">Transmembrane helix</keyword>
<feature type="transmembrane region" description="Helical" evidence="9">
    <location>
        <begin position="136"/>
        <end position="156"/>
    </location>
</feature>
<dbReference type="EMBL" id="FORF01000029">
    <property type="protein sequence ID" value="SFJ56137.1"/>
    <property type="molecule type" value="Genomic_DNA"/>
</dbReference>
<dbReference type="InterPro" id="IPR055348">
    <property type="entry name" value="DctQ"/>
</dbReference>
<dbReference type="GO" id="GO:0005886">
    <property type="term" value="C:plasma membrane"/>
    <property type="evidence" value="ECO:0007669"/>
    <property type="project" value="UniProtKB-SubCell"/>
</dbReference>
<name>A0A1I3SF70_9HYPH</name>
<keyword evidence="4 9" id="KW-0997">Cell inner membrane</keyword>
<evidence type="ECO:0000256" key="3">
    <source>
        <dbReference type="ARBA" id="ARBA00022475"/>
    </source>
</evidence>
<protein>
    <recommendedName>
        <fullName evidence="9">TRAP transporter small permease protein</fullName>
    </recommendedName>
</protein>
<evidence type="ECO:0000256" key="9">
    <source>
        <dbReference type="RuleBase" id="RU369079"/>
    </source>
</evidence>
<dbReference type="GO" id="GO:0022857">
    <property type="term" value="F:transmembrane transporter activity"/>
    <property type="evidence" value="ECO:0007669"/>
    <property type="project" value="UniProtKB-UniRule"/>
</dbReference>
<evidence type="ECO:0000256" key="1">
    <source>
        <dbReference type="ARBA" id="ARBA00004429"/>
    </source>
</evidence>
<keyword evidence="3" id="KW-1003">Cell membrane</keyword>
<evidence type="ECO:0000256" key="4">
    <source>
        <dbReference type="ARBA" id="ARBA00022519"/>
    </source>
</evidence>
<dbReference type="Pfam" id="PF04290">
    <property type="entry name" value="DctQ"/>
    <property type="match status" value="1"/>
</dbReference>
<comment type="subunit">
    <text evidence="9">The complex comprises the extracytoplasmic solute receptor protein and the two transmembrane proteins.</text>
</comment>
<keyword evidence="5 9" id="KW-0812">Transmembrane</keyword>
<evidence type="ECO:0000256" key="7">
    <source>
        <dbReference type="ARBA" id="ARBA00023136"/>
    </source>
</evidence>
<sequence>MEPTQSVKNNALSGRSVRALNAIGAVALALTIALTFGQVVLRYIFNNPQAWAEEISRYLFIWITVIGIASAYYNDTNIKIDLLSGIGRKSLKKYVSIFRHICDMLAAMTLCYSGYIVMMNKIGTKFFTVPDLPQTLVHIAIPICFFFSVLCIATRIRTLINK</sequence>
<proteinExistence type="inferred from homology"/>
<reference evidence="12" key="1">
    <citation type="submission" date="2016-10" db="EMBL/GenBank/DDBJ databases">
        <authorList>
            <person name="Varghese N."/>
            <person name="Submissions S."/>
        </authorList>
    </citation>
    <scope>NUCLEOTIDE SEQUENCE [LARGE SCALE GENOMIC DNA]</scope>
    <source>
        <strain evidence="12">DSM 21857</strain>
    </source>
</reference>
<evidence type="ECO:0000256" key="6">
    <source>
        <dbReference type="ARBA" id="ARBA00022989"/>
    </source>
</evidence>
<feature type="transmembrane region" description="Helical" evidence="9">
    <location>
        <begin position="20"/>
        <end position="43"/>
    </location>
</feature>
<dbReference type="OrthoDB" id="7843639at2"/>
<evidence type="ECO:0000256" key="2">
    <source>
        <dbReference type="ARBA" id="ARBA00022448"/>
    </source>
</evidence>
<comment type="subcellular location">
    <subcellularLocation>
        <location evidence="1 9">Cell inner membrane</location>
        <topology evidence="1 9">Multi-pass membrane protein</topology>
    </subcellularLocation>
</comment>
<dbReference type="Proteomes" id="UP000242763">
    <property type="component" value="Unassembled WGS sequence"/>
</dbReference>
<organism evidence="11 12">
    <name type="scientific">Aquamicrobium aerolatum DSM 21857</name>
    <dbReference type="NCBI Taxonomy" id="1121003"/>
    <lineage>
        <taxon>Bacteria</taxon>
        <taxon>Pseudomonadati</taxon>
        <taxon>Pseudomonadota</taxon>
        <taxon>Alphaproteobacteria</taxon>
        <taxon>Hyphomicrobiales</taxon>
        <taxon>Phyllobacteriaceae</taxon>
        <taxon>Aerobium</taxon>
    </lineage>
</organism>
<evidence type="ECO:0000259" key="10">
    <source>
        <dbReference type="Pfam" id="PF04290"/>
    </source>
</evidence>
<keyword evidence="12" id="KW-1185">Reference proteome</keyword>
<evidence type="ECO:0000256" key="8">
    <source>
        <dbReference type="ARBA" id="ARBA00038436"/>
    </source>
</evidence>
<evidence type="ECO:0000256" key="5">
    <source>
        <dbReference type="ARBA" id="ARBA00022692"/>
    </source>
</evidence>
<dbReference type="PANTHER" id="PTHR35011">
    <property type="entry name" value="2,3-DIKETO-L-GULONATE TRAP TRANSPORTER SMALL PERMEASE PROTEIN YIAM"/>
    <property type="match status" value="1"/>
</dbReference>
<feature type="domain" description="Tripartite ATP-independent periplasmic transporters DctQ component" evidence="10">
    <location>
        <begin position="32"/>
        <end position="159"/>
    </location>
</feature>
<evidence type="ECO:0000313" key="11">
    <source>
        <dbReference type="EMBL" id="SFJ56137.1"/>
    </source>
</evidence>
<keyword evidence="2 9" id="KW-0813">Transport</keyword>
<comment type="similarity">
    <text evidence="8 9">Belongs to the TRAP transporter small permease family.</text>
</comment>
<feature type="transmembrane region" description="Helical" evidence="9">
    <location>
        <begin position="55"/>
        <end position="73"/>
    </location>
</feature>
<dbReference type="GO" id="GO:0015740">
    <property type="term" value="P:C4-dicarboxylate transport"/>
    <property type="evidence" value="ECO:0007669"/>
    <property type="project" value="TreeGrafter"/>
</dbReference>
<evidence type="ECO:0000313" key="12">
    <source>
        <dbReference type="Proteomes" id="UP000242763"/>
    </source>
</evidence>
<dbReference type="AlphaFoldDB" id="A0A1I3SF70"/>